<dbReference type="AlphaFoldDB" id="A0A1S3VWL1"/>
<dbReference type="InterPro" id="IPR012337">
    <property type="entry name" value="RNaseH-like_sf"/>
</dbReference>
<proteinExistence type="predicted"/>
<protein>
    <submittedName>
        <fullName evidence="2">Uncharacterized protein LOC106779160</fullName>
    </submittedName>
</protein>
<keyword evidence="1" id="KW-1185">Reference proteome</keyword>
<dbReference type="OrthoDB" id="1750395at2759"/>
<dbReference type="PANTHER" id="PTHR42648:SF18">
    <property type="entry name" value="RETROTRANSPOSON, UNCLASSIFIED-LIKE PROTEIN"/>
    <property type="match status" value="1"/>
</dbReference>
<evidence type="ECO:0000313" key="2">
    <source>
        <dbReference type="RefSeq" id="XP_014522705.1"/>
    </source>
</evidence>
<evidence type="ECO:0000313" key="1">
    <source>
        <dbReference type="Proteomes" id="UP000087766"/>
    </source>
</evidence>
<dbReference type="KEGG" id="vra:106779160"/>
<dbReference type="Proteomes" id="UP000087766">
    <property type="component" value="Unplaced"/>
</dbReference>
<reference evidence="2" key="1">
    <citation type="submission" date="2025-08" db="UniProtKB">
        <authorList>
            <consortium name="RefSeq"/>
        </authorList>
    </citation>
    <scope>IDENTIFICATION</scope>
    <source>
        <tissue evidence="2">Leaf</tissue>
    </source>
</reference>
<organism evidence="1 2">
    <name type="scientific">Vigna radiata var. radiata</name>
    <name type="common">Mung bean</name>
    <name type="synonym">Phaseolus aureus</name>
    <dbReference type="NCBI Taxonomy" id="3916"/>
    <lineage>
        <taxon>Eukaryota</taxon>
        <taxon>Viridiplantae</taxon>
        <taxon>Streptophyta</taxon>
        <taxon>Embryophyta</taxon>
        <taxon>Tracheophyta</taxon>
        <taxon>Spermatophyta</taxon>
        <taxon>Magnoliopsida</taxon>
        <taxon>eudicotyledons</taxon>
        <taxon>Gunneridae</taxon>
        <taxon>Pentapetalae</taxon>
        <taxon>rosids</taxon>
        <taxon>fabids</taxon>
        <taxon>Fabales</taxon>
        <taxon>Fabaceae</taxon>
        <taxon>Papilionoideae</taxon>
        <taxon>50 kb inversion clade</taxon>
        <taxon>NPAAA clade</taxon>
        <taxon>indigoferoid/millettioid clade</taxon>
        <taxon>Phaseoleae</taxon>
        <taxon>Vigna</taxon>
    </lineage>
</organism>
<dbReference type="InterPro" id="IPR039537">
    <property type="entry name" value="Retrotran_Ty1/copia-like"/>
</dbReference>
<dbReference type="SUPFAM" id="SSF53098">
    <property type="entry name" value="Ribonuclease H-like"/>
    <property type="match status" value="1"/>
</dbReference>
<dbReference type="PANTHER" id="PTHR42648">
    <property type="entry name" value="TRANSPOSASE, PUTATIVE-RELATED"/>
    <property type="match status" value="1"/>
</dbReference>
<accession>A0A1S3VWL1</accession>
<gene>
    <name evidence="2" type="primary">LOC106779160</name>
</gene>
<sequence length="133" mass="15303">MARCLLKEKSLPQNLWAEVVSTAVYLLNMCPTKRIEGKVPLEVWIGSTPSVKHLKGIRFFSFGSYCRLEANQARRQKRADGVYGLSSYRGLQVLRSDEAEYDHQQGCDHVRERILGLESHAYKFEEDFGSWGY</sequence>
<dbReference type="RefSeq" id="XP_014522705.1">
    <property type="nucleotide sequence ID" value="XM_014667219.1"/>
</dbReference>
<dbReference type="GeneID" id="106779160"/>
<name>A0A1S3VWL1_VIGRR</name>